<keyword evidence="1" id="KW-0472">Membrane</keyword>
<dbReference type="VEuPathDB" id="PlasmoDB:PRCDC_0015900"/>
<dbReference type="PhylomeDB" id="A0A060RLT8"/>
<dbReference type="InterPro" id="IPR006373">
    <property type="entry name" value="VSA_Rifin"/>
</dbReference>
<dbReference type="AlphaFoldDB" id="A0A060RLT8"/>
<reference evidence="3" key="1">
    <citation type="submission" date="2014-01" db="EMBL/GenBank/DDBJ databases">
        <authorList>
            <person name="Aslett M."/>
        </authorList>
    </citation>
    <scope>NUCLEOTIDE SEQUENCE</scope>
    <source>
        <strain evidence="3">CDC</strain>
    </source>
</reference>
<accession>A0A060RLT8</accession>
<dbReference type="VEuPathDB" id="PlasmoDB:PRG01_0001800"/>
<proteinExistence type="predicted"/>
<dbReference type="Proteomes" id="UP000027581">
    <property type="component" value="Unassembled WGS sequence"/>
</dbReference>
<gene>
    <name evidence="3" type="primary">RIF</name>
    <name evidence="3" type="ORF">PRCDC_0015900</name>
</gene>
<evidence type="ECO:0000256" key="2">
    <source>
        <dbReference type="SAM" id="SignalP"/>
    </source>
</evidence>
<name>A0A060RLT8_PLARE</name>
<evidence type="ECO:0000313" key="3">
    <source>
        <dbReference type="EMBL" id="CDO61520.1"/>
    </source>
</evidence>
<evidence type="ECO:0000313" key="4">
    <source>
        <dbReference type="Proteomes" id="UP000027581"/>
    </source>
</evidence>
<evidence type="ECO:0000256" key="1">
    <source>
        <dbReference type="SAM" id="Phobius"/>
    </source>
</evidence>
<dbReference type="NCBIfam" id="TIGR01477">
    <property type="entry name" value="RIFIN"/>
    <property type="match status" value="1"/>
</dbReference>
<dbReference type="Pfam" id="PF02009">
    <property type="entry name" value="RIFIN"/>
    <property type="match status" value="1"/>
</dbReference>
<reference evidence="3" key="2">
    <citation type="submission" date="2014-05" db="EMBL/GenBank/DDBJ databases">
        <title>The genome sequences of chimpanzee malaria parasites reveal the path to human adaptation.</title>
        <authorList>
            <person name="Otto T.D."/>
            <person name="Rayner J.C."/>
            <person name="Boehme U."/>
            <person name="Pain A."/>
            <person name="Spottiswoode N."/>
            <person name="Sanders M."/>
            <person name="Quail M."/>
            <person name="Ollomo B."/>
            <person name="Renaud F."/>
            <person name="Thomas A.W."/>
            <person name="Prugnolle F."/>
            <person name="Conway D.J."/>
            <person name="Newbold C."/>
            <person name="Berriman M."/>
        </authorList>
    </citation>
    <scope>NUCLEOTIDE SEQUENCE [LARGE SCALE GENOMIC DNA]</scope>
    <source>
        <strain evidence="3">CDC</strain>
    </source>
</reference>
<feature type="signal peptide" evidence="2">
    <location>
        <begin position="1"/>
        <end position="21"/>
    </location>
</feature>
<keyword evidence="1" id="KW-1133">Transmembrane helix</keyword>
<sequence length="363" mass="39947">MKAHYINILLFALPLNILVNTNKNPSITTHHTQTNRSLCECDLYIPNYDNDPKMKEVMLQFEDRTTQRLREYDERMIEKRMQCKDRCDKEIQKIILKDKLEKQMAQQLTTLDPNITTEDIPTCVCEKSIADKMEKGCLRCGGICGSALPELGSIGGTALYVLKQWKTGAFLAATEEAITEGIAAGQAAGEAAGVAKVIQLVKSIFGITTVRSKALESVFTANNYTVSPTITESVYSQYLATCSKSVDHADSLLCFFGSSGGSKLDASLAYTRIGGNARSIVAEAKGAAEAIKTEVTSAITAKLTTEKTGEIAATYMGYQSTIIASIVAIVVIVLIMVIIYLILRYRRKKKMKKKLQNIKLLEE</sequence>
<feature type="transmembrane region" description="Helical" evidence="1">
    <location>
        <begin position="322"/>
        <end position="343"/>
    </location>
</feature>
<dbReference type="GO" id="GO:0016020">
    <property type="term" value="C:membrane"/>
    <property type="evidence" value="ECO:0007669"/>
    <property type="project" value="UniProtKB-SubCell"/>
</dbReference>
<keyword evidence="2" id="KW-0732">Signal</keyword>
<organism evidence="3 4">
    <name type="scientific">Plasmodium reichenowi</name>
    <dbReference type="NCBI Taxonomy" id="5854"/>
    <lineage>
        <taxon>Eukaryota</taxon>
        <taxon>Sar</taxon>
        <taxon>Alveolata</taxon>
        <taxon>Apicomplexa</taxon>
        <taxon>Aconoidasida</taxon>
        <taxon>Haemosporida</taxon>
        <taxon>Plasmodiidae</taxon>
        <taxon>Plasmodium</taxon>
        <taxon>Plasmodium (Laverania)</taxon>
    </lineage>
</organism>
<protein>
    <submittedName>
        <fullName evidence="3">Rifin</fullName>
    </submittedName>
</protein>
<dbReference type="EMBL" id="HG810409">
    <property type="protein sequence ID" value="CDO61520.1"/>
    <property type="molecule type" value="Genomic_DNA"/>
</dbReference>
<feature type="chain" id="PRO_5001586578" evidence="2">
    <location>
        <begin position="22"/>
        <end position="363"/>
    </location>
</feature>
<dbReference type="InterPro" id="IPR011992">
    <property type="entry name" value="EF-hand-dom_pair"/>
</dbReference>
<dbReference type="SUPFAM" id="SSF47473">
    <property type="entry name" value="EF-hand"/>
    <property type="match status" value="1"/>
</dbReference>
<keyword evidence="1" id="KW-0812">Transmembrane</keyword>
<keyword evidence="4" id="KW-1185">Reference proteome</keyword>